<dbReference type="KEGG" id="schi:SCHIN_v1c11440"/>
<evidence type="ECO:0000313" key="1">
    <source>
        <dbReference type="EMBL" id="QEH62337.1"/>
    </source>
</evidence>
<gene>
    <name evidence="1" type="ORF">SCHIN_v1c11440</name>
</gene>
<dbReference type="AlphaFoldDB" id="A0A5B9Y7N6"/>
<evidence type="ECO:0000313" key="2">
    <source>
        <dbReference type="Proteomes" id="UP000323144"/>
    </source>
</evidence>
<protein>
    <submittedName>
        <fullName evidence="1">Uncharacterized protein</fullName>
    </submittedName>
</protein>
<reference evidence="1 2" key="1">
    <citation type="submission" date="2019-08" db="EMBL/GenBank/DDBJ databases">
        <title>Complete genome sequence of Spiroplasma chinense CCH (DSM 19755).</title>
        <authorList>
            <person name="Shen H.-Y."/>
            <person name="Lin Y.-C."/>
            <person name="Chou L."/>
            <person name="Kuo C.-H."/>
        </authorList>
    </citation>
    <scope>NUCLEOTIDE SEQUENCE [LARGE SCALE GENOMIC DNA]</scope>
    <source>
        <strain evidence="1 2">CCH</strain>
    </source>
</reference>
<keyword evidence="2" id="KW-1185">Reference proteome</keyword>
<name>A0A5B9Y7N6_9MOLU</name>
<organism evidence="1 2">
    <name type="scientific">Spiroplasma chinense</name>
    <dbReference type="NCBI Taxonomy" id="216932"/>
    <lineage>
        <taxon>Bacteria</taxon>
        <taxon>Bacillati</taxon>
        <taxon>Mycoplasmatota</taxon>
        <taxon>Mollicutes</taxon>
        <taxon>Entomoplasmatales</taxon>
        <taxon>Spiroplasmataceae</taxon>
        <taxon>Spiroplasma</taxon>
    </lineage>
</organism>
<accession>A0A5B9Y7N6</accession>
<dbReference type="Proteomes" id="UP000323144">
    <property type="component" value="Chromosome"/>
</dbReference>
<dbReference type="EMBL" id="CP043026">
    <property type="protein sequence ID" value="QEH62337.1"/>
    <property type="molecule type" value="Genomic_DNA"/>
</dbReference>
<proteinExistence type="predicted"/>
<sequence length="83" mass="10072">MLKTNEAKSVLDREKRICFIEKIQKVLSEYEIEYRKIRFEQLDDNKQIAYLNKLKRIANSNNVPLCWKSMVKSYEFRNIVNNK</sequence>